<dbReference type="EMBL" id="RBIR01000007">
    <property type="protein sequence ID" value="RKR15484.1"/>
    <property type="molecule type" value="Genomic_DNA"/>
</dbReference>
<sequence>MSSFESAAASAIPGAQLLLLLLGLPVLVFGLVKLLVLPLSVWFELRAARRRRREAPTLLDEWPSVSIIVPAFNEATVIENCVRSIQLTRYDRYEVVLVDDGSTDNTAELMHALAASDPRITVLTQTNAGKGAALNLGISRATGEILMFVDADGIFSQNTVRRMLQGFTDGRIGAVCGDDRPVNLNRVQTRMLAFISHVGTGMVRRALTMIRCLPIVSGNIGAFPRRVLEEIGPFREDTVGEDLELTWRVHRAGYRVVFAPRALVYAESPSTVRALWRQRVRWARGLLQTMGVHKGMIGNARHGLFGGYLLFNTVTMVILPVFQILVLLDLVFLIALGHSPLGADVWAFLGWVGLFVTLLLTVFALAMNRAWRDLRHVWVLPLVPLYSVFTSLTMVAALVQELRGKEARWNKLTRTGVVSVTAPAGRAEARV</sequence>
<dbReference type="Proteomes" id="UP000276055">
    <property type="component" value="Unassembled WGS sequence"/>
</dbReference>
<evidence type="ECO:0000259" key="5">
    <source>
        <dbReference type="Pfam" id="PF00535"/>
    </source>
</evidence>
<dbReference type="OrthoDB" id="9797391at2"/>
<dbReference type="CDD" id="cd06423">
    <property type="entry name" value="CESA_like"/>
    <property type="match status" value="1"/>
</dbReference>
<comment type="similarity">
    <text evidence="1">Belongs to the glycosyltransferase 2 family.</text>
</comment>
<comment type="caution">
    <text evidence="6">The sequence shown here is derived from an EMBL/GenBank/DDBJ whole genome shotgun (WGS) entry which is preliminary data.</text>
</comment>
<evidence type="ECO:0000256" key="1">
    <source>
        <dbReference type="ARBA" id="ARBA00006739"/>
    </source>
</evidence>
<proteinExistence type="inferred from homology"/>
<name>A0A495EF16_9MICC</name>
<dbReference type="GO" id="GO:0016757">
    <property type="term" value="F:glycosyltransferase activity"/>
    <property type="evidence" value="ECO:0007669"/>
    <property type="project" value="UniProtKB-KW"/>
</dbReference>
<keyword evidence="4" id="KW-0812">Transmembrane</keyword>
<evidence type="ECO:0000256" key="4">
    <source>
        <dbReference type="SAM" id="Phobius"/>
    </source>
</evidence>
<feature type="transmembrane region" description="Helical" evidence="4">
    <location>
        <begin position="378"/>
        <end position="399"/>
    </location>
</feature>
<feature type="transmembrane region" description="Helical" evidence="4">
    <location>
        <begin position="348"/>
        <end position="366"/>
    </location>
</feature>
<organism evidence="6 7">
    <name type="scientific">Arthrobacter oryzae</name>
    <dbReference type="NCBI Taxonomy" id="409290"/>
    <lineage>
        <taxon>Bacteria</taxon>
        <taxon>Bacillati</taxon>
        <taxon>Actinomycetota</taxon>
        <taxon>Actinomycetes</taxon>
        <taxon>Micrococcales</taxon>
        <taxon>Micrococcaceae</taxon>
        <taxon>Arthrobacter</taxon>
    </lineage>
</organism>
<keyword evidence="4" id="KW-1133">Transmembrane helix</keyword>
<evidence type="ECO:0000313" key="7">
    <source>
        <dbReference type="Proteomes" id="UP000276055"/>
    </source>
</evidence>
<keyword evidence="4" id="KW-0472">Membrane</keyword>
<feature type="domain" description="Glycosyltransferase 2-like" evidence="5">
    <location>
        <begin position="66"/>
        <end position="195"/>
    </location>
</feature>
<dbReference type="SUPFAM" id="SSF53448">
    <property type="entry name" value="Nucleotide-diphospho-sugar transferases"/>
    <property type="match status" value="1"/>
</dbReference>
<dbReference type="PANTHER" id="PTHR43630">
    <property type="entry name" value="POLY-BETA-1,6-N-ACETYL-D-GLUCOSAMINE SYNTHASE"/>
    <property type="match status" value="1"/>
</dbReference>
<dbReference type="RefSeq" id="WP_120954650.1">
    <property type="nucleotide sequence ID" value="NZ_RBIR01000007.1"/>
</dbReference>
<dbReference type="Gene3D" id="3.90.550.10">
    <property type="entry name" value="Spore Coat Polysaccharide Biosynthesis Protein SpsA, Chain A"/>
    <property type="match status" value="1"/>
</dbReference>
<evidence type="ECO:0000256" key="2">
    <source>
        <dbReference type="ARBA" id="ARBA00022676"/>
    </source>
</evidence>
<keyword evidence="3 6" id="KW-0808">Transferase</keyword>
<feature type="transmembrane region" description="Helical" evidence="4">
    <location>
        <begin position="20"/>
        <end position="43"/>
    </location>
</feature>
<feature type="transmembrane region" description="Helical" evidence="4">
    <location>
        <begin position="309"/>
        <end position="336"/>
    </location>
</feature>
<gene>
    <name evidence="6" type="ORF">C8D78_3005</name>
</gene>
<reference evidence="6 7" key="1">
    <citation type="submission" date="2018-10" db="EMBL/GenBank/DDBJ databases">
        <title>Genomic Encyclopedia of Type Strains, Phase IV (KMG-IV): sequencing the most valuable type-strain genomes for metagenomic binning, comparative biology and taxonomic classification.</title>
        <authorList>
            <person name="Goeker M."/>
        </authorList>
    </citation>
    <scope>NUCLEOTIDE SEQUENCE [LARGE SCALE GENOMIC DNA]</scope>
    <source>
        <strain evidence="6 7">DSM 25586</strain>
    </source>
</reference>
<evidence type="ECO:0000313" key="6">
    <source>
        <dbReference type="EMBL" id="RKR15484.1"/>
    </source>
</evidence>
<dbReference type="PANTHER" id="PTHR43630:SF1">
    <property type="entry name" value="POLY-BETA-1,6-N-ACETYL-D-GLUCOSAMINE SYNTHASE"/>
    <property type="match status" value="1"/>
</dbReference>
<evidence type="ECO:0000256" key="3">
    <source>
        <dbReference type="ARBA" id="ARBA00022679"/>
    </source>
</evidence>
<dbReference type="Pfam" id="PF00535">
    <property type="entry name" value="Glycos_transf_2"/>
    <property type="match status" value="1"/>
</dbReference>
<dbReference type="InterPro" id="IPR001173">
    <property type="entry name" value="Glyco_trans_2-like"/>
</dbReference>
<accession>A0A495EF16</accession>
<dbReference type="InterPro" id="IPR029044">
    <property type="entry name" value="Nucleotide-diphossugar_trans"/>
</dbReference>
<dbReference type="AlphaFoldDB" id="A0A495EF16"/>
<keyword evidence="2" id="KW-0328">Glycosyltransferase</keyword>
<protein>
    <submittedName>
        <fullName evidence="6">Cellulose synthase/poly-beta-1,6-N-acetylglucosamine synthase-like glycosyltransferase</fullName>
    </submittedName>
</protein>